<dbReference type="EMBL" id="CP013691">
    <property type="protein sequence ID" value="ALU28485.1"/>
    <property type="molecule type" value="Genomic_DNA"/>
</dbReference>
<keyword evidence="2" id="KW-0614">Plasmid</keyword>
<feature type="transmembrane region" description="Helical" evidence="1">
    <location>
        <begin position="57"/>
        <end position="76"/>
    </location>
</feature>
<accession>A0AAI8C9K5</accession>
<keyword evidence="1" id="KW-1133">Transmembrane helix</keyword>
<dbReference type="RefSeq" id="WP_058700119.1">
    <property type="nucleotide sequence ID" value="NZ_CP013691.1"/>
</dbReference>
<proteinExistence type="predicted"/>
<keyword evidence="1" id="KW-0472">Membrane</keyword>
<organism evidence="2 3">
    <name type="scientific">Myroides odoratimimus</name>
    <dbReference type="NCBI Taxonomy" id="76832"/>
    <lineage>
        <taxon>Bacteria</taxon>
        <taxon>Pseudomonadati</taxon>
        <taxon>Bacteroidota</taxon>
        <taxon>Flavobacteriia</taxon>
        <taxon>Flavobacteriales</taxon>
        <taxon>Flavobacteriaceae</taxon>
        <taxon>Myroides</taxon>
    </lineage>
</organism>
<evidence type="ECO:0000313" key="2">
    <source>
        <dbReference type="EMBL" id="ALU28485.1"/>
    </source>
</evidence>
<sequence length="100" mass="11564">MIRKGILIIVLFVLLKYLGSLVLIVIEAVFNGFLYTLKDILIEGNLSLEAFSRFGKMTLYVVGLLLAVLVPLYYVAKKIYSFLYIKFLYFKIKLNEFGNR</sequence>
<evidence type="ECO:0000313" key="3">
    <source>
        <dbReference type="Proteomes" id="UP000069030"/>
    </source>
</evidence>
<reference evidence="3" key="1">
    <citation type="journal article" date="2016" name="J. Zhejiang Univ. Sci. B">
        <title>Antibiotic resistance mechanisms of Myroides sp.</title>
        <authorList>
            <person name="Hu S."/>
            <person name="Yuan S."/>
            <person name="Qu H."/>
            <person name="Jiang T."/>
            <person name="Zhou Y."/>
            <person name="Wang M."/>
            <person name="Ming D."/>
        </authorList>
    </citation>
    <scope>NUCLEOTIDE SEQUENCE [LARGE SCALE GENOMIC DNA]</scope>
    <source>
        <strain evidence="3">PR63039</strain>
    </source>
</reference>
<dbReference type="Proteomes" id="UP000069030">
    <property type="component" value="Plasmid p63039"/>
</dbReference>
<dbReference type="KEGG" id="mod:AS202_20110"/>
<dbReference type="AlphaFoldDB" id="A0AAI8C9K5"/>
<feature type="transmembrane region" description="Helical" evidence="1">
    <location>
        <begin position="7"/>
        <end position="37"/>
    </location>
</feature>
<geneLocation type="plasmid" evidence="2 3">
    <name>p63039</name>
</geneLocation>
<protein>
    <submittedName>
        <fullName evidence="2">Uncharacterized protein</fullName>
    </submittedName>
</protein>
<name>A0AAI8C9K5_9FLAO</name>
<keyword evidence="1" id="KW-0812">Transmembrane</keyword>
<gene>
    <name evidence="2" type="ORF">AS202_20110</name>
</gene>
<evidence type="ECO:0000256" key="1">
    <source>
        <dbReference type="SAM" id="Phobius"/>
    </source>
</evidence>